<keyword evidence="1" id="KW-0802">TPR repeat</keyword>
<dbReference type="InterPro" id="IPR036388">
    <property type="entry name" value="WH-like_DNA-bd_sf"/>
</dbReference>
<dbReference type="Gene3D" id="1.25.40.10">
    <property type="entry name" value="Tetratricopeptide repeat domain"/>
    <property type="match status" value="2"/>
</dbReference>
<dbReference type="Proteomes" id="UP001176883">
    <property type="component" value="Unassembled WGS sequence"/>
</dbReference>
<gene>
    <name evidence="4" type="ORF">Q4Q35_00915</name>
</gene>
<feature type="transmembrane region" description="Helical" evidence="3">
    <location>
        <begin position="330"/>
        <end position="350"/>
    </location>
</feature>
<dbReference type="SMART" id="SM00028">
    <property type="entry name" value="TPR"/>
    <property type="match status" value="2"/>
</dbReference>
<feature type="repeat" description="TPR" evidence="1">
    <location>
        <begin position="225"/>
        <end position="258"/>
    </location>
</feature>
<protein>
    <submittedName>
        <fullName evidence="4">Tetratricopeptide repeat protein</fullName>
    </submittedName>
</protein>
<evidence type="ECO:0000256" key="1">
    <source>
        <dbReference type="PROSITE-ProRule" id="PRU00339"/>
    </source>
</evidence>
<proteinExistence type="predicted"/>
<dbReference type="SUPFAM" id="SSF48452">
    <property type="entry name" value="TPR-like"/>
    <property type="match status" value="2"/>
</dbReference>
<evidence type="ECO:0000256" key="3">
    <source>
        <dbReference type="SAM" id="Phobius"/>
    </source>
</evidence>
<accession>A0ABT8W5H0</accession>
<keyword evidence="3" id="KW-0472">Membrane</keyword>
<keyword evidence="3" id="KW-1133">Transmembrane helix</keyword>
<evidence type="ECO:0000256" key="2">
    <source>
        <dbReference type="SAM" id="Coils"/>
    </source>
</evidence>
<keyword evidence="5" id="KW-1185">Reference proteome</keyword>
<evidence type="ECO:0000313" key="5">
    <source>
        <dbReference type="Proteomes" id="UP001176883"/>
    </source>
</evidence>
<dbReference type="InterPro" id="IPR016032">
    <property type="entry name" value="Sig_transdc_resp-reg_C-effctor"/>
</dbReference>
<keyword evidence="3" id="KW-0812">Transmembrane</keyword>
<dbReference type="RefSeq" id="WP_303276037.1">
    <property type="nucleotide sequence ID" value="NZ_JAUOEK010000020.1"/>
</dbReference>
<organism evidence="4 5">
    <name type="scientific">Flavivirga aquimarina</name>
    <dbReference type="NCBI Taxonomy" id="2027862"/>
    <lineage>
        <taxon>Bacteria</taxon>
        <taxon>Pseudomonadati</taxon>
        <taxon>Bacteroidota</taxon>
        <taxon>Flavobacteriia</taxon>
        <taxon>Flavobacteriales</taxon>
        <taxon>Flavobacteriaceae</taxon>
        <taxon>Flavivirga</taxon>
    </lineage>
</organism>
<keyword evidence="2" id="KW-0175">Coiled coil</keyword>
<reference evidence="4" key="1">
    <citation type="submission" date="2023-07" db="EMBL/GenBank/DDBJ databases">
        <title>Two novel species in the genus Flavivirga.</title>
        <authorList>
            <person name="Kwon K."/>
        </authorList>
    </citation>
    <scope>NUCLEOTIDE SEQUENCE</scope>
    <source>
        <strain evidence="4">KCTC 52353</strain>
    </source>
</reference>
<dbReference type="PROSITE" id="PS50005">
    <property type="entry name" value="TPR"/>
    <property type="match status" value="1"/>
</dbReference>
<dbReference type="Gene3D" id="1.10.10.10">
    <property type="entry name" value="Winged helix-like DNA-binding domain superfamily/Winged helix DNA-binding domain"/>
    <property type="match status" value="1"/>
</dbReference>
<dbReference type="InterPro" id="IPR019734">
    <property type="entry name" value="TPR_rpt"/>
</dbReference>
<evidence type="ECO:0000313" key="4">
    <source>
        <dbReference type="EMBL" id="MDO5968356.1"/>
    </source>
</evidence>
<feature type="coiled-coil region" evidence="2">
    <location>
        <begin position="358"/>
        <end position="392"/>
    </location>
</feature>
<name>A0ABT8W5H0_9FLAO</name>
<dbReference type="EMBL" id="JAUOEK010000020">
    <property type="protein sequence ID" value="MDO5968356.1"/>
    <property type="molecule type" value="Genomic_DNA"/>
</dbReference>
<dbReference type="InterPro" id="IPR011990">
    <property type="entry name" value="TPR-like_helical_dom_sf"/>
</dbReference>
<comment type="caution">
    <text evidence="4">The sequence shown here is derived from an EMBL/GenBank/DDBJ whole genome shotgun (WGS) entry which is preliminary data.</text>
</comment>
<sequence>MKNKYILLLLFIFPLIGNAQLYTKKQIDSILQEEVSLIRDGKLEDALLLNIDLAEQSAKINYDNGVSIAYIRIANILCMIGRHLESLKYLNLADKKVSVKNDPLLKIRIYSIYGRNYSALKIIKKSIDYFNKGIDLCKKTSPINNRLLSNMYSNKASAFLSTDNKLDSTLIYLHKAIKTKESPFRYAVLANYYLKVKINNDSATSYLNKCKELMQRYDVTEYHKSIILQAQANLYKSTGNYNAAIDYYQQSLDISHQIKKYLEIRLSYKLMSETYELLREEKKSHEYLVKYTQFSDSINNLYKKDLDIIINNFLKEQEDTHQKTENRMSFLFGVSILLSIVIIIVITYYYRKKRLSLITEKEKVIKQKEIESDELKQKINEAFTELTSLAKNNDPSFLVRFQEIYPNVCEELLKINPKLVNTELSLCAMIWLNFSSKDIATYTFVQPKTVQTKKYRLRKKLKIPSDKNIYSWLKGL</sequence>
<dbReference type="SUPFAM" id="SSF46894">
    <property type="entry name" value="C-terminal effector domain of the bipartite response regulators"/>
    <property type="match status" value="1"/>
</dbReference>